<dbReference type="InterPro" id="IPR009072">
    <property type="entry name" value="Histone-fold"/>
</dbReference>
<evidence type="ECO:0000256" key="1">
    <source>
        <dbReference type="ARBA" id="ARBA00004123"/>
    </source>
</evidence>
<feature type="compositionally biased region" description="Acidic residues" evidence="6">
    <location>
        <begin position="132"/>
        <end position="141"/>
    </location>
</feature>
<sequence length="330" mass="34869">MITNKKRTAEGGSGAPVLKRRKASTMSMSSTPASAHPLRQTSFAPDDAATPLGARSPSFDIDNISLVSGSQVSAAVPGKKKRGRKSKAEKAREQTPSVVSGRAPTAASSFSDAGGARVAKSTAGATGLGGADEAEGEEDGPTEVAATADARTQEQKEEEHRIRGMLISAFSEPQFHRYEMWRAANLSKASVRRLVNATISQSVAENVVIGMRAIAKVFIGDIIEGARRVQGEWIKKTGEKQTDLPTPPVSTGASPDASGGGGGDAPAAGNLAVDSDRRGPLRPEHLREALRRYKMGQEGGGVGMQCLWHQQQQNGVERFPSRTGGRRIFR</sequence>
<dbReference type="PANTHER" id="PTHR13218">
    <property type="entry name" value="TRANSCRIPTION INITIATION FACTOR TFIID SUBUNIT 11-RELATED"/>
    <property type="match status" value="1"/>
</dbReference>
<evidence type="ECO:0000256" key="6">
    <source>
        <dbReference type="SAM" id="MobiDB-lite"/>
    </source>
</evidence>
<dbReference type="GeneID" id="89942375"/>
<dbReference type="Pfam" id="PF04719">
    <property type="entry name" value="TAFII28"/>
    <property type="match status" value="1"/>
</dbReference>
<evidence type="ECO:0000256" key="3">
    <source>
        <dbReference type="ARBA" id="ARBA00023015"/>
    </source>
</evidence>
<comment type="subcellular location">
    <subcellularLocation>
        <location evidence="1">Nucleus</location>
    </subcellularLocation>
</comment>
<evidence type="ECO:0000259" key="7">
    <source>
        <dbReference type="Pfam" id="PF04719"/>
    </source>
</evidence>
<dbReference type="InterPro" id="IPR006809">
    <property type="entry name" value="TAFII28_dom"/>
</dbReference>
<keyword evidence="5" id="KW-0539">Nucleus</keyword>
<dbReference type="PANTHER" id="PTHR13218:SF8">
    <property type="entry name" value="TRANSCRIPTION INITIATION FACTOR TFIID SUBUNIT 11"/>
    <property type="match status" value="1"/>
</dbReference>
<organism evidence="8 9">
    <name type="scientific">Canariomyces notabilis</name>
    <dbReference type="NCBI Taxonomy" id="2074819"/>
    <lineage>
        <taxon>Eukaryota</taxon>
        <taxon>Fungi</taxon>
        <taxon>Dikarya</taxon>
        <taxon>Ascomycota</taxon>
        <taxon>Pezizomycotina</taxon>
        <taxon>Sordariomycetes</taxon>
        <taxon>Sordariomycetidae</taxon>
        <taxon>Sordariales</taxon>
        <taxon>Chaetomiaceae</taxon>
        <taxon>Canariomyces</taxon>
    </lineage>
</organism>
<name>A0AAN6QDH5_9PEZI</name>
<dbReference type="Gene3D" id="1.10.20.10">
    <property type="entry name" value="Histone, subunit A"/>
    <property type="match status" value="1"/>
</dbReference>
<reference evidence="8" key="1">
    <citation type="journal article" date="2023" name="Mol. Phylogenet. Evol.">
        <title>Genome-scale phylogeny and comparative genomics of the fungal order Sordariales.</title>
        <authorList>
            <person name="Hensen N."/>
            <person name="Bonometti L."/>
            <person name="Westerberg I."/>
            <person name="Brannstrom I.O."/>
            <person name="Guillou S."/>
            <person name="Cros-Aarteil S."/>
            <person name="Calhoun S."/>
            <person name="Haridas S."/>
            <person name="Kuo A."/>
            <person name="Mondo S."/>
            <person name="Pangilinan J."/>
            <person name="Riley R."/>
            <person name="LaButti K."/>
            <person name="Andreopoulos B."/>
            <person name="Lipzen A."/>
            <person name="Chen C."/>
            <person name="Yan M."/>
            <person name="Daum C."/>
            <person name="Ng V."/>
            <person name="Clum A."/>
            <person name="Steindorff A."/>
            <person name="Ohm R.A."/>
            <person name="Martin F."/>
            <person name="Silar P."/>
            <person name="Natvig D.O."/>
            <person name="Lalanne C."/>
            <person name="Gautier V."/>
            <person name="Ament-Velasquez S.L."/>
            <person name="Kruys A."/>
            <person name="Hutchinson M.I."/>
            <person name="Powell A.J."/>
            <person name="Barry K."/>
            <person name="Miller A.N."/>
            <person name="Grigoriev I.V."/>
            <person name="Debuchy R."/>
            <person name="Gladieux P."/>
            <person name="Hiltunen Thoren M."/>
            <person name="Johannesson H."/>
        </authorList>
    </citation>
    <scope>NUCLEOTIDE SEQUENCE</scope>
    <source>
        <strain evidence="8">CBS 508.74</strain>
    </source>
</reference>
<proteinExistence type="inferred from homology"/>
<evidence type="ECO:0000256" key="4">
    <source>
        <dbReference type="ARBA" id="ARBA00023163"/>
    </source>
</evidence>
<evidence type="ECO:0000313" key="8">
    <source>
        <dbReference type="EMBL" id="KAK4107586.1"/>
    </source>
</evidence>
<feature type="compositionally biased region" description="Low complexity" evidence="6">
    <location>
        <begin position="24"/>
        <end position="35"/>
    </location>
</feature>
<dbReference type="GO" id="GO:0016251">
    <property type="term" value="F:RNA polymerase II general transcription initiation factor activity"/>
    <property type="evidence" value="ECO:0007669"/>
    <property type="project" value="TreeGrafter"/>
</dbReference>
<comment type="caution">
    <text evidence="8">The sequence shown here is derived from an EMBL/GenBank/DDBJ whole genome shotgun (WGS) entry which is preliminary data.</text>
</comment>
<keyword evidence="4" id="KW-0804">Transcription</keyword>
<dbReference type="SUPFAM" id="SSF47113">
    <property type="entry name" value="Histone-fold"/>
    <property type="match status" value="1"/>
</dbReference>
<dbReference type="EMBL" id="MU853371">
    <property type="protein sequence ID" value="KAK4107586.1"/>
    <property type="molecule type" value="Genomic_DNA"/>
</dbReference>
<protein>
    <submittedName>
        <fullName evidence="8">TAFII28-domain-containing protein</fullName>
    </submittedName>
</protein>
<dbReference type="CDD" id="cd08048">
    <property type="entry name" value="HFD_TAF11"/>
    <property type="match status" value="1"/>
</dbReference>
<feature type="domain" description="TAFII28-like protein" evidence="7">
    <location>
        <begin position="165"/>
        <end position="292"/>
    </location>
</feature>
<dbReference type="GO" id="GO:0005669">
    <property type="term" value="C:transcription factor TFIID complex"/>
    <property type="evidence" value="ECO:0007669"/>
    <property type="project" value="InterPro"/>
</dbReference>
<dbReference type="GO" id="GO:0051123">
    <property type="term" value="P:RNA polymerase II preinitiation complex assembly"/>
    <property type="evidence" value="ECO:0007669"/>
    <property type="project" value="InterPro"/>
</dbReference>
<accession>A0AAN6QDH5</accession>
<gene>
    <name evidence="8" type="ORF">N656DRAFT_802500</name>
</gene>
<reference evidence="8" key="2">
    <citation type="submission" date="2023-05" db="EMBL/GenBank/DDBJ databases">
        <authorList>
            <consortium name="Lawrence Berkeley National Laboratory"/>
            <person name="Steindorff A."/>
            <person name="Hensen N."/>
            <person name="Bonometti L."/>
            <person name="Westerberg I."/>
            <person name="Brannstrom I.O."/>
            <person name="Guillou S."/>
            <person name="Cros-Aarteil S."/>
            <person name="Calhoun S."/>
            <person name="Haridas S."/>
            <person name="Kuo A."/>
            <person name="Mondo S."/>
            <person name="Pangilinan J."/>
            <person name="Riley R."/>
            <person name="Labutti K."/>
            <person name="Andreopoulos B."/>
            <person name="Lipzen A."/>
            <person name="Chen C."/>
            <person name="Yanf M."/>
            <person name="Daum C."/>
            <person name="Ng V."/>
            <person name="Clum A."/>
            <person name="Ohm R."/>
            <person name="Martin F."/>
            <person name="Silar P."/>
            <person name="Natvig D."/>
            <person name="Lalanne C."/>
            <person name="Gautier V."/>
            <person name="Ament-Velasquez S.L."/>
            <person name="Kruys A."/>
            <person name="Hutchinson M.I."/>
            <person name="Powell A.J."/>
            <person name="Barry K."/>
            <person name="Miller A.N."/>
            <person name="Grigoriev I.V."/>
            <person name="Debuchy R."/>
            <person name="Gladieux P."/>
            <person name="Thoren M.H."/>
            <person name="Johannesson H."/>
        </authorList>
    </citation>
    <scope>NUCLEOTIDE SEQUENCE</scope>
    <source>
        <strain evidence="8">CBS 508.74</strain>
    </source>
</reference>
<evidence type="ECO:0000256" key="5">
    <source>
        <dbReference type="ARBA" id="ARBA00023242"/>
    </source>
</evidence>
<evidence type="ECO:0000256" key="2">
    <source>
        <dbReference type="ARBA" id="ARBA00009788"/>
    </source>
</evidence>
<keyword evidence="3" id="KW-0805">Transcription regulation</keyword>
<dbReference type="GO" id="GO:0046982">
    <property type="term" value="F:protein heterodimerization activity"/>
    <property type="evidence" value="ECO:0007669"/>
    <property type="project" value="InterPro"/>
</dbReference>
<dbReference type="Proteomes" id="UP001302812">
    <property type="component" value="Unassembled WGS sequence"/>
</dbReference>
<dbReference type="RefSeq" id="XP_064665156.1">
    <property type="nucleotide sequence ID" value="XM_064818250.1"/>
</dbReference>
<comment type="similarity">
    <text evidence="2">Belongs to the TAF11 family.</text>
</comment>
<feature type="region of interest" description="Disordered" evidence="6">
    <location>
        <begin position="1"/>
        <end position="158"/>
    </location>
</feature>
<keyword evidence="9" id="KW-1185">Reference proteome</keyword>
<feature type="region of interest" description="Disordered" evidence="6">
    <location>
        <begin position="234"/>
        <end position="281"/>
    </location>
</feature>
<dbReference type="AlphaFoldDB" id="A0AAN6QDH5"/>
<dbReference type="InterPro" id="IPR045127">
    <property type="entry name" value="TAF11-like"/>
</dbReference>
<evidence type="ECO:0000313" key="9">
    <source>
        <dbReference type="Proteomes" id="UP001302812"/>
    </source>
</evidence>